<dbReference type="NCBIfam" id="TIGR00236">
    <property type="entry name" value="wecB"/>
    <property type="match status" value="1"/>
</dbReference>
<evidence type="ECO:0000313" key="6">
    <source>
        <dbReference type="EMBL" id="ANE43688.1"/>
    </source>
</evidence>
<dbReference type="GO" id="GO:0008761">
    <property type="term" value="F:UDP-N-acetylglucosamine 2-epimerase activity"/>
    <property type="evidence" value="ECO:0007669"/>
    <property type="project" value="UniProtKB-EC"/>
</dbReference>
<keyword evidence="7" id="KW-1185">Reference proteome</keyword>
<dbReference type="PANTHER" id="PTHR43174:SF2">
    <property type="entry name" value="UDP-N-ACETYLGLUCOSAMINE 2-EPIMERASE"/>
    <property type="match status" value="1"/>
</dbReference>
<evidence type="ECO:0000259" key="5">
    <source>
        <dbReference type="Pfam" id="PF02350"/>
    </source>
</evidence>
<dbReference type="CDD" id="cd03786">
    <property type="entry name" value="GTB_UDP-GlcNAc_2-Epimerase"/>
    <property type="match status" value="1"/>
</dbReference>
<dbReference type="Gene3D" id="3.40.50.2000">
    <property type="entry name" value="Glycogen Phosphorylase B"/>
    <property type="match status" value="2"/>
</dbReference>
<reference evidence="6 7" key="1">
    <citation type="submission" date="2015-01" db="EMBL/GenBank/DDBJ databases">
        <title>Deinococcus puniceus/DY1/ whole genome sequencing.</title>
        <authorList>
            <person name="Kim M.K."/>
            <person name="Srinivasan S."/>
            <person name="Lee J.-J."/>
        </authorList>
    </citation>
    <scope>NUCLEOTIDE SEQUENCE [LARGE SCALE GENOMIC DNA]</scope>
    <source>
        <strain evidence="6 7">DY1</strain>
    </source>
</reference>
<dbReference type="Proteomes" id="UP000077363">
    <property type="component" value="Chromosome"/>
</dbReference>
<evidence type="ECO:0000313" key="7">
    <source>
        <dbReference type="Proteomes" id="UP000077363"/>
    </source>
</evidence>
<evidence type="ECO:0000256" key="2">
    <source>
        <dbReference type="ARBA" id="ARBA00038209"/>
    </source>
</evidence>
<gene>
    <name evidence="6" type="ORF">SU48_07820</name>
</gene>
<name>A0A172T9I1_9DEIO</name>
<accession>A0A172T9I1</accession>
<keyword evidence="1 4" id="KW-0413">Isomerase</keyword>
<comment type="similarity">
    <text evidence="2 4">Belongs to the UDP-N-acetylglucosamine 2-epimerase family.</text>
</comment>
<organism evidence="6 7">
    <name type="scientific">Deinococcus puniceus</name>
    <dbReference type="NCBI Taxonomy" id="1182568"/>
    <lineage>
        <taxon>Bacteria</taxon>
        <taxon>Thermotogati</taxon>
        <taxon>Deinococcota</taxon>
        <taxon>Deinococci</taxon>
        <taxon>Deinococcales</taxon>
        <taxon>Deinococcaceae</taxon>
        <taxon>Deinococcus</taxon>
    </lineage>
</organism>
<protein>
    <recommendedName>
        <fullName evidence="3">UDP-N-acetylglucosamine 2-epimerase (non-hydrolyzing)</fullName>
        <ecNumber evidence="3">5.1.3.14</ecNumber>
    </recommendedName>
</protein>
<proteinExistence type="inferred from homology"/>
<dbReference type="AlphaFoldDB" id="A0A172T9I1"/>
<feature type="domain" description="UDP-N-acetylglucosamine 2-epimerase" evidence="5">
    <location>
        <begin position="37"/>
        <end position="376"/>
    </location>
</feature>
<dbReference type="EMBL" id="CP011387">
    <property type="protein sequence ID" value="ANE43688.1"/>
    <property type="molecule type" value="Genomic_DNA"/>
</dbReference>
<dbReference type="PANTHER" id="PTHR43174">
    <property type="entry name" value="UDP-N-ACETYLGLUCOSAMINE 2-EPIMERASE"/>
    <property type="match status" value="1"/>
</dbReference>
<dbReference type="Pfam" id="PF02350">
    <property type="entry name" value="Epimerase_2"/>
    <property type="match status" value="1"/>
</dbReference>
<dbReference type="STRING" id="1182568.SU48_07820"/>
<evidence type="ECO:0000256" key="4">
    <source>
        <dbReference type="RuleBase" id="RU003513"/>
    </source>
</evidence>
<sequence>MMPPMSAADSQTPAPKTIVLAFGTRPEATKMAPVYAAIAAHPGLRPLILSTGQQRQMLDGALAVFGLTPDEDLNVMTDRQTLADLTARIVPPSGKLLRQMEADMVLVHGDTSTSFCVALSAFYEGIPVGHVEAGLRSGSLSEPFPEEANRRLTGVLSTLDFSPTAGSKANLLREGKAPGNIVVTGQTAVDAVREVAGRVPLRPDWQARVQKGQRLVTVTMHRRENQPMMREMAAALARVAGAFPETHFIYPVHLSPAVQEAVRPVLGALPNFELTDPLDYSDMAPLMAASALLATDSGGLQEEGAALGVPVAVLRNVTERPEGVEAGVLKLAGNDPTQLERVLTELLGNESTLAAMRAARNPYGDGQASGRIAAAIAWHFGLGKRPDDWG</sequence>
<evidence type="ECO:0000256" key="1">
    <source>
        <dbReference type="ARBA" id="ARBA00023235"/>
    </source>
</evidence>
<dbReference type="KEGG" id="dpu:SU48_07820"/>
<evidence type="ECO:0000256" key="3">
    <source>
        <dbReference type="ARBA" id="ARBA00038858"/>
    </source>
</evidence>
<dbReference type="PATRIC" id="fig|1182568.3.peg.1625"/>
<dbReference type="SUPFAM" id="SSF53756">
    <property type="entry name" value="UDP-Glycosyltransferase/glycogen phosphorylase"/>
    <property type="match status" value="1"/>
</dbReference>
<dbReference type="InterPro" id="IPR003331">
    <property type="entry name" value="UDP_GlcNAc_Epimerase_2_dom"/>
</dbReference>
<dbReference type="InterPro" id="IPR029767">
    <property type="entry name" value="WecB-like"/>
</dbReference>
<dbReference type="EC" id="5.1.3.14" evidence="3"/>